<evidence type="ECO:0000313" key="1">
    <source>
        <dbReference type="EMBL" id="GAA2431467.1"/>
    </source>
</evidence>
<accession>A0ABN3JJ69</accession>
<evidence type="ECO:0000313" key="2">
    <source>
        <dbReference type="Proteomes" id="UP001500460"/>
    </source>
</evidence>
<dbReference type="EMBL" id="BAAATK010000009">
    <property type="protein sequence ID" value="GAA2431467.1"/>
    <property type="molecule type" value="Genomic_DNA"/>
</dbReference>
<dbReference type="Proteomes" id="UP001500460">
    <property type="component" value="Unassembled WGS sequence"/>
</dbReference>
<name>A0ABN3JJ69_9ACTN</name>
<evidence type="ECO:0008006" key="3">
    <source>
        <dbReference type="Google" id="ProtNLM"/>
    </source>
</evidence>
<reference evidence="1 2" key="1">
    <citation type="journal article" date="2019" name="Int. J. Syst. Evol. Microbiol.">
        <title>The Global Catalogue of Microorganisms (GCM) 10K type strain sequencing project: providing services to taxonomists for standard genome sequencing and annotation.</title>
        <authorList>
            <consortium name="The Broad Institute Genomics Platform"/>
            <consortium name="The Broad Institute Genome Sequencing Center for Infectious Disease"/>
            <person name="Wu L."/>
            <person name="Ma J."/>
        </authorList>
    </citation>
    <scope>NUCLEOTIDE SEQUENCE [LARGE SCALE GENOMIC DNA]</scope>
    <source>
        <strain evidence="1 2">JCM 6922</strain>
    </source>
</reference>
<proteinExistence type="predicted"/>
<gene>
    <name evidence="1" type="ORF">GCM10010421_20040</name>
</gene>
<organism evidence="1 2">
    <name type="scientific">Streptomyces glaucus</name>
    <dbReference type="NCBI Taxonomy" id="284029"/>
    <lineage>
        <taxon>Bacteria</taxon>
        <taxon>Bacillati</taxon>
        <taxon>Actinomycetota</taxon>
        <taxon>Actinomycetes</taxon>
        <taxon>Kitasatosporales</taxon>
        <taxon>Streptomycetaceae</taxon>
        <taxon>Streptomyces</taxon>
    </lineage>
</organism>
<protein>
    <recommendedName>
        <fullName evidence="3">Transposase</fullName>
    </recommendedName>
</protein>
<keyword evidence="2" id="KW-1185">Reference proteome</keyword>
<sequence length="83" mass="9729">MPLDISVALLEQRRGSDHRKEGIRPSPAGLFKVLAIHDPDDQDEITTAFRILCELVDEDRNHIWSYYVRLDRRHAAPLRRNRP</sequence>
<comment type="caution">
    <text evidence="1">The sequence shown here is derived from an EMBL/GenBank/DDBJ whole genome shotgun (WGS) entry which is preliminary data.</text>
</comment>
<dbReference type="RefSeq" id="WP_344601766.1">
    <property type="nucleotide sequence ID" value="NZ_BAAATK010000009.1"/>
</dbReference>